<dbReference type="Pfam" id="PF07589">
    <property type="entry name" value="PEP-CTERM"/>
    <property type="match status" value="1"/>
</dbReference>
<keyword evidence="1" id="KW-0732">Signal</keyword>
<feature type="domain" description="DUF4350" evidence="3">
    <location>
        <begin position="84"/>
        <end position="319"/>
    </location>
</feature>
<organism evidence="4 5">
    <name type="scientific">Phycisphaera mikurensis (strain NBRC 102666 / KCTC 22515 / FYK2301M01)</name>
    <dbReference type="NCBI Taxonomy" id="1142394"/>
    <lineage>
        <taxon>Bacteria</taxon>
        <taxon>Pseudomonadati</taxon>
        <taxon>Planctomycetota</taxon>
        <taxon>Phycisphaerae</taxon>
        <taxon>Phycisphaerales</taxon>
        <taxon>Phycisphaeraceae</taxon>
        <taxon>Phycisphaera</taxon>
    </lineage>
</organism>
<dbReference type="NCBIfam" id="TIGR02595">
    <property type="entry name" value="PEP_CTERM"/>
    <property type="match status" value="1"/>
</dbReference>
<keyword evidence="5" id="KW-1185">Reference proteome</keyword>
<evidence type="ECO:0008006" key="6">
    <source>
        <dbReference type="Google" id="ProtNLM"/>
    </source>
</evidence>
<accession>I0IGH6</accession>
<dbReference type="SUPFAM" id="SSF52317">
    <property type="entry name" value="Class I glutamine amidotransferase-like"/>
    <property type="match status" value="1"/>
</dbReference>
<evidence type="ECO:0000256" key="1">
    <source>
        <dbReference type="SAM" id="SignalP"/>
    </source>
</evidence>
<proteinExistence type="predicted"/>
<dbReference type="Pfam" id="PF14258">
    <property type="entry name" value="DUF4350"/>
    <property type="match status" value="1"/>
</dbReference>
<evidence type="ECO:0000259" key="2">
    <source>
        <dbReference type="Pfam" id="PF07589"/>
    </source>
</evidence>
<feature type="domain" description="Ice-binding protein C-terminal" evidence="2">
    <location>
        <begin position="324"/>
        <end position="345"/>
    </location>
</feature>
<evidence type="ECO:0000313" key="5">
    <source>
        <dbReference type="Proteomes" id="UP000007881"/>
    </source>
</evidence>
<dbReference type="EMBL" id="AP012338">
    <property type="protein sequence ID" value="BAM04364.1"/>
    <property type="molecule type" value="Genomic_DNA"/>
</dbReference>
<reference evidence="4 5" key="1">
    <citation type="submission" date="2012-02" db="EMBL/GenBank/DDBJ databases">
        <title>Complete genome sequence of Phycisphaera mikurensis NBRC 102666.</title>
        <authorList>
            <person name="Ankai A."/>
            <person name="Hosoyama A."/>
            <person name="Terui Y."/>
            <person name="Sekine M."/>
            <person name="Fukai R."/>
            <person name="Kato Y."/>
            <person name="Nakamura S."/>
            <person name="Yamada-Narita S."/>
            <person name="Kawakoshi A."/>
            <person name="Fukunaga Y."/>
            <person name="Yamazaki S."/>
            <person name="Fujita N."/>
        </authorList>
    </citation>
    <scope>NUCLEOTIDE SEQUENCE [LARGE SCALE GENOMIC DNA]</scope>
    <source>
        <strain evidence="5">NBRC 102666 / KCTC 22515 / FYK2301M01</strain>
    </source>
</reference>
<dbReference type="HOGENOM" id="CLU_796597_0_0_0"/>
<dbReference type="AlphaFoldDB" id="I0IGH6"/>
<dbReference type="KEGG" id="phm:PSMK_22050"/>
<dbReference type="STRING" id="1142394.PSMK_22050"/>
<feature type="chain" id="PRO_5003629205" description="PEP-CTERM protein-sorting domain-containing protein" evidence="1">
    <location>
        <begin position="38"/>
        <end position="348"/>
    </location>
</feature>
<protein>
    <recommendedName>
        <fullName evidence="6">PEP-CTERM protein-sorting domain-containing protein</fullName>
    </recommendedName>
</protein>
<dbReference type="Gene3D" id="3.40.50.880">
    <property type="match status" value="1"/>
</dbReference>
<evidence type="ECO:0000259" key="3">
    <source>
        <dbReference type="Pfam" id="PF14258"/>
    </source>
</evidence>
<dbReference type="InterPro" id="IPR013424">
    <property type="entry name" value="Ice-binding_C"/>
</dbReference>
<evidence type="ECO:0000313" key="4">
    <source>
        <dbReference type="EMBL" id="BAM04364.1"/>
    </source>
</evidence>
<dbReference type="Proteomes" id="UP000007881">
    <property type="component" value="Chromosome"/>
</dbReference>
<dbReference type="eggNOG" id="ENOG502ZENV">
    <property type="taxonomic scope" value="Bacteria"/>
</dbReference>
<name>I0IGH6_PHYMF</name>
<dbReference type="InterPro" id="IPR029062">
    <property type="entry name" value="Class_I_gatase-like"/>
</dbReference>
<dbReference type="InterPro" id="IPR025646">
    <property type="entry name" value="DUF4350"/>
</dbReference>
<sequence length="348" mass="35970">MNPMARLAPARAHGSARLLRVRSLCSAAVLAVPAALAPPAAAKSVLFVRGADRSGGFLEAGDDSERTEQLADVDNQATFGGNHGWFELAETLRGAGYQVSQVKESVEPGKPNGPTDGVAVDFGGAFSLDGYDVVVMGSNNARYSPAQVDALESFVRGGGGAIFISDANFGSDWADASDSDQPFLDRFGLVVNQDRGTYAIEQAAGEFLLPDHPLLRGVDRFDGEGVTPITVDAAAAAAAGVTVEVLATAEGSVRRNRGPFGANQRGPATPATAEDAVLLAAQAGAGRVVGLFDRNTFFNRNGAGTDIDRLDNRQLALNVFAYAAVPEPASAALLGAGALLLGRRRSAD</sequence>
<feature type="signal peptide" evidence="1">
    <location>
        <begin position="1"/>
        <end position="37"/>
    </location>
</feature>
<gene>
    <name evidence="4" type="ordered locus">PSMK_22050</name>
</gene>